<dbReference type="SUPFAM" id="SSF51905">
    <property type="entry name" value="FAD/NAD(P)-binding domain"/>
    <property type="match status" value="2"/>
</dbReference>
<comment type="catalytic activity">
    <reaction evidence="14">
        <text>L-lysine + NADPH + O2 = N(6)-hydroxy-L-lysine + NADP(+) + H2O</text>
        <dbReference type="Rhea" id="RHEA:23228"/>
        <dbReference type="ChEBI" id="CHEBI:15377"/>
        <dbReference type="ChEBI" id="CHEBI:15379"/>
        <dbReference type="ChEBI" id="CHEBI:32551"/>
        <dbReference type="ChEBI" id="CHEBI:57783"/>
        <dbReference type="ChEBI" id="CHEBI:57820"/>
        <dbReference type="ChEBI" id="CHEBI:58349"/>
        <dbReference type="EC" id="1.14.13.59"/>
    </reaction>
</comment>
<evidence type="ECO:0000256" key="5">
    <source>
        <dbReference type="ARBA" id="ARBA00016406"/>
    </source>
</evidence>
<comment type="caution">
    <text evidence="15">The sequence shown here is derived from an EMBL/GenBank/DDBJ whole genome shotgun (WGS) entry which is preliminary data.</text>
</comment>
<keyword evidence="6" id="KW-0285">Flavoprotein</keyword>
<evidence type="ECO:0000256" key="12">
    <source>
        <dbReference type="ARBA" id="ARBA00032493"/>
    </source>
</evidence>
<dbReference type="EMBL" id="PISD01000002">
    <property type="protein sequence ID" value="PKG30950.1"/>
    <property type="molecule type" value="Genomic_DNA"/>
</dbReference>
<dbReference type="PANTHER" id="PTHR42802">
    <property type="entry name" value="MONOOXYGENASE"/>
    <property type="match status" value="1"/>
</dbReference>
<evidence type="ECO:0000256" key="2">
    <source>
        <dbReference type="ARBA" id="ARBA00004924"/>
    </source>
</evidence>
<dbReference type="InterPro" id="IPR025700">
    <property type="entry name" value="Lys/Orn_oxygenase"/>
</dbReference>
<dbReference type="PANTHER" id="PTHR42802:SF1">
    <property type="entry name" value="L-ORNITHINE N(5)-MONOOXYGENASE"/>
    <property type="match status" value="1"/>
</dbReference>
<evidence type="ECO:0000256" key="9">
    <source>
        <dbReference type="ARBA" id="ARBA00023002"/>
    </source>
</evidence>
<evidence type="ECO:0000313" key="16">
    <source>
        <dbReference type="Proteomes" id="UP000233343"/>
    </source>
</evidence>
<name>A0A2N0ZN56_9BACI</name>
<evidence type="ECO:0000256" key="1">
    <source>
        <dbReference type="ARBA" id="ARBA00001974"/>
    </source>
</evidence>
<keyword evidence="8" id="KW-0521">NADP</keyword>
<organism evidence="15 16">
    <name type="scientific">Cytobacillus horneckiae</name>
    <dbReference type="NCBI Taxonomy" id="549687"/>
    <lineage>
        <taxon>Bacteria</taxon>
        <taxon>Bacillati</taxon>
        <taxon>Bacillota</taxon>
        <taxon>Bacilli</taxon>
        <taxon>Bacillales</taxon>
        <taxon>Bacillaceae</taxon>
        <taxon>Cytobacillus</taxon>
    </lineage>
</organism>
<accession>A0A2N0ZN56</accession>
<keyword evidence="9" id="KW-0560">Oxidoreductase</keyword>
<dbReference type="EC" id="1.14.13.59" evidence="4"/>
<keyword evidence="7" id="KW-0274">FAD</keyword>
<evidence type="ECO:0000256" key="3">
    <source>
        <dbReference type="ARBA" id="ARBA00007588"/>
    </source>
</evidence>
<comment type="similarity">
    <text evidence="3">Belongs to the lysine N(6)-hydroxylase/L-ornithine N(5)-oxygenase family.</text>
</comment>
<proteinExistence type="inferred from homology"/>
<keyword evidence="15" id="KW-0503">Monooxygenase</keyword>
<evidence type="ECO:0000256" key="4">
    <source>
        <dbReference type="ARBA" id="ARBA00013076"/>
    </source>
</evidence>
<evidence type="ECO:0000256" key="8">
    <source>
        <dbReference type="ARBA" id="ARBA00022857"/>
    </source>
</evidence>
<evidence type="ECO:0000256" key="13">
    <source>
        <dbReference type="ARBA" id="ARBA00032738"/>
    </source>
</evidence>
<reference evidence="15 16" key="1">
    <citation type="journal article" date="2010" name="Int. J. Syst. Evol. Microbiol.">
        <title>Bacillus horneckiae sp. nov., isolated from a spacecraft-assembly clean room.</title>
        <authorList>
            <person name="Vaishampayan P."/>
            <person name="Probst A."/>
            <person name="Krishnamurthi S."/>
            <person name="Ghosh S."/>
            <person name="Osman S."/>
            <person name="McDowall A."/>
            <person name="Ruckmani A."/>
            <person name="Mayilraj S."/>
            <person name="Venkateswaran K."/>
        </authorList>
    </citation>
    <scope>NUCLEOTIDE SEQUENCE [LARGE SCALE GENOMIC DNA]</scope>
    <source>
        <strain evidence="16">1PO1SC</strain>
    </source>
</reference>
<evidence type="ECO:0000256" key="7">
    <source>
        <dbReference type="ARBA" id="ARBA00022827"/>
    </source>
</evidence>
<evidence type="ECO:0000256" key="6">
    <source>
        <dbReference type="ARBA" id="ARBA00022630"/>
    </source>
</evidence>
<dbReference type="GO" id="GO:0047091">
    <property type="term" value="F:L-lysine 6-monooxygenase (NADPH) activity"/>
    <property type="evidence" value="ECO:0007669"/>
    <property type="project" value="UniProtKB-EC"/>
</dbReference>
<evidence type="ECO:0000256" key="11">
    <source>
        <dbReference type="ARBA" id="ARBA00031158"/>
    </source>
</evidence>
<dbReference type="RefSeq" id="WP_066190454.1">
    <property type="nucleotide sequence ID" value="NZ_JAFDQP010000012.1"/>
</dbReference>
<gene>
    <name evidence="15" type="ORF">CWS20_00625</name>
</gene>
<sequence>MLHSNKVYDFIGIGIGPFNLSLAALTDELTAVEGLFFEQEGQFVWHPGMLIEGTDLQTPFLADLVTFADPTSPYTFINYLHKHNRLYAFYFFNRFAIPRREYSDYCSWVSKQLDNCRFSHRVTNVDHLDDGIYKVDVLNLSTNEQKKYYSKHIVIGTGSVPMIPQGLDGDWPADDIVHTSNYLCNEDELKSGKMITVIGSGQSAAEIFYHLLQDQNKKGYSITWFTRSAGIFQKEDAKLGKEFFSPEYIDYYHSLPFNKRSEALDSLNELRNGIDPETLKKIYDLLYHRSINSDDIDITIQPLTEANKIEKLDKGYNLHCRQWQEDKEFTYYTEKIVLATGYKPSIPEWLSRFSDHIIWEDDKRFSVTEDYRIAFKHDSENHIYTLTNIEHSHGASATNLGLSVLRNEKIINSIAGEDIFSIPEKTVFQQFTTQSYN</sequence>
<keyword evidence="16" id="KW-1185">Reference proteome</keyword>
<dbReference type="InterPro" id="IPR036188">
    <property type="entry name" value="FAD/NAD-bd_sf"/>
</dbReference>
<comment type="cofactor">
    <cofactor evidence="1">
        <name>FAD</name>
        <dbReference type="ChEBI" id="CHEBI:57692"/>
    </cofactor>
</comment>
<dbReference type="AlphaFoldDB" id="A0A2N0ZN56"/>
<evidence type="ECO:0000256" key="10">
    <source>
        <dbReference type="ARBA" id="ARBA00029939"/>
    </source>
</evidence>
<comment type="pathway">
    <text evidence="2">Siderophore biosynthesis.</text>
</comment>
<protein>
    <recommendedName>
        <fullName evidence="5">L-lysine N6-monooxygenase MbtG</fullName>
        <ecNumber evidence="4">1.14.13.59</ecNumber>
    </recommendedName>
    <alternativeName>
        <fullName evidence="13">Lysine 6-N-hydroxylase</fullName>
    </alternativeName>
    <alternativeName>
        <fullName evidence="12">Lysine N6-hydroxylase</fullName>
    </alternativeName>
    <alternativeName>
        <fullName evidence="10">Lysine-N-oxygenase</fullName>
    </alternativeName>
    <alternativeName>
        <fullName evidence="11">Mycobactin synthase protein G</fullName>
    </alternativeName>
</protein>
<evidence type="ECO:0000313" key="15">
    <source>
        <dbReference type="EMBL" id="PKG30950.1"/>
    </source>
</evidence>
<evidence type="ECO:0000256" key="14">
    <source>
        <dbReference type="ARBA" id="ARBA00048407"/>
    </source>
</evidence>
<dbReference type="Proteomes" id="UP000233343">
    <property type="component" value="Unassembled WGS sequence"/>
</dbReference>
<dbReference type="Pfam" id="PF13434">
    <property type="entry name" value="Lys_Orn_oxgnase"/>
    <property type="match status" value="1"/>
</dbReference>
<dbReference type="Gene3D" id="3.50.50.60">
    <property type="entry name" value="FAD/NAD(P)-binding domain"/>
    <property type="match status" value="1"/>
</dbReference>